<gene>
    <name evidence="1" type="ORF">CGI_10025307</name>
</gene>
<dbReference type="EMBL" id="JH823218">
    <property type="protein sequence ID" value="EKC41003.1"/>
    <property type="molecule type" value="Genomic_DNA"/>
</dbReference>
<sequence>MRRVSLIAVVFFFAVNLSAGRYPIPPLNGPCPGGTYPTEYYLSQEMGRALGVPTPRSIRHAGETGTAPEGNTASLKTHLLATVFVAPFGCTKKIYTITSIVVPSNTGGS</sequence>
<reference evidence="1" key="1">
    <citation type="journal article" date="2012" name="Nature">
        <title>The oyster genome reveals stress adaptation and complexity of shell formation.</title>
        <authorList>
            <person name="Zhang G."/>
            <person name="Fang X."/>
            <person name="Guo X."/>
            <person name="Li L."/>
            <person name="Luo R."/>
            <person name="Xu F."/>
            <person name="Yang P."/>
            <person name="Zhang L."/>
            <person name="Wang X."/>
            <person name="Qi H."/>
            <person name="Xiong Z."/>
            <person name="Que H."/>
            <person name="Xie Y."/>
            <person name="Holland P.W."/>
            <person name="Paps J."/>
            <person name="Zhu Y."/>
            <person name="Wu F."/>
            <person name="Chen Y."/>
            <person name="Wang J."/>
            <person name="Peng C."/>
            <person name="Meng J."/>
            <person name="Yang L."/>
            <person name="Liu J."/>
            <person name="Wen B."/>
            <person name="Zhang N."/>
            <person name="Huang Z."/>
            <person name="Zhu Q."/>
            <person name="Feng Y."/>
            <person name="Mount A."/>
            <person name="Hedgecock D."/>
            <person name="Xu Z."/>
            <person name="Liu Y."/>
            <person name="Domazet-Loso T."/>
            <person name="Du Y."/>
            <person name="Sun X."/>
            <person name="Zhang S."/>
            <person name="Liu B."/>
            <person name="Cheng P."/>
            <person name="Jiang X."/>
            <person name="Li J."/>
            <person name="Fan D."/>
            <person name="Wang W."/>
            <person name="Fu W."/>
            <person name="Wang T."/>
            <person name="Wang B."/>
            <person name="Zhang J."/>
            <person name="Peng Z."/>
            <person name="Li Y."/>
            <person name="Li N."/>
            <person name="Wang J."/>
            <person name="Chen M."/>
            <person name="He Y."/>
            <person name="Tan F."/>
            <person name="Song X."/>
            <person name="Zheng Q."/>
            <person name="Huang R."/>
            <person name="Yang H."/>
            <person name="Du X."/>
            <person name="Chen L."/>
            <person name="Yang M."/>
            <person name="Gaffney P.M."/>
            <person name="Wang S."/>
            <person name="Luo L."/>
            <person name="She Z."/>
            <person name="Ming Y."/>
            <person name="Huang W."/>
            <person name="Zhang S."/>
            <person name="Huang B."/>
            <person name="Zhang Y."/>
            <person name="Qu T."/>
            <person name="Ni P."/>
            <person name="Miao G."/>
            <person name="Wang J."/>
            <person name="Wang Q."/>
            <person name="Steinberg C.E."/>
            <person name="Wang H."/>
            <person name="Li N."/>
            <person name="Qian L."/>
            <person name="Zhang G."/>
            <person name="Li Y."/>
            <person name="Yang H."/>
            <person name="Liu X."/>
            <person name="Wang J."/>
            <person name="Yin Y."/>
            <person name="Wang J."/>
        </authorList>
    </citation>
    <scope>NUCLEOTIDE SEQUENCE [LARGE SCALE GENOMIC DNA]</scope>
    <source>
        <strain evidence="1">05x7-T-G4-1.051#20</strain>
    </source>
</reference>
<accession>K1R5M4</accession>
<evidence type="ECO:0000313" key="1">
    <source>
        <dbReference type="EMBL" id="EKC41003.1"/>
    </source>
</evidence>
<organism evidence="1">
    <name type="scientific">Magallana gigas</name>
    <name type="common">Pacific oyster</name>
    <name type="synonym">Crassostrea gigas</name>
    <dbReference type="NCBI Taxonomy" id="29159"/>
    <lineage>
        <taxon>Eukaryota</taxon>
        <taxon>Metazoa</taxon>
        <taxon>Spiralia</taxon>
        <taxon>Lophotrochozoa</taxon>
        <taxon>Mollusca</taxon>
        <taxon>Bivalvia</taxon>
        <taxon>Autobranchia</taxon>
        <taxon>Pteriomorphia</taxon>
        <taxon>Ostreida</taxon>
        <taxon>Ostreoidea</taxon>
        <taxon>Ostreidae</taxon>
        <taxon>Magallana</taxon>
    </lineage>
</organism>
<dbReference type="HOGENOM" id="CLU_2186460_0_0_1"/>
<dbReference type="AlphaFoldDB" id="K1R5M4"/>
<protein>
    <submittedName>
        <fullName evidence="1">Uncharacterized protein</fullName>
    </submittedName>
</protein>
<name>K1R5M4_MAGGI</name>
<proteinExistence type="predicted"/>
<dbReference type="InParanoid" id="K1R5M4"/>